<dbReference type="EMBL" id="SMFX01000001">
    <property type="protein sequence ID" value="TCK17691.1"/>
    <property type="molecule type" value="Genomic_DNA"/>
</dbReference>
<sequence>MQKIIRYLTSACLFFAGYVSTGVVYADASSMQALADDAVGKARECSQASAMNRKTGQYNNTLVDECSLACSRAYQGLSGSNRKPPSQEQQLAQMERCKRAYNNYKSPETASVEDEITMPTTVEEMATRMSAMKREGRTKNDPCVDGVKGIRHRQLGLEQAKLFWNRCVQRYKMDMKMRRATGG</sequence>
<dbReference type="RefSeq" id="WP_132971549.1">
    <property type="nucleotide sequence ID" value="NZ_SMFX01000001.1"/>
</dbReference>
<keyword evidence="3" id="KW-1185">Reference proteome</keyword>
<proteinExistence type="predicted"/>
<evidence type="ECO:0000313" key="3">
    <source>
        <dbReference type="Proteomes" id="UP000295707"/>
    </source>
</evidence>
<dbReference type="Proteomes" id="UP000295707">
    <property type="component" value="Unassembled WGS sequence"/>
</dbReference>
<dbReference type="AlphaFoldDB" id="A0A4R1HAS3"/>
<evidence type="ECO:0008006" key="4">
    <source>
        <dbReference type="Google" id="ProtNLM"/>
    </source>
</evidence>
<evidence type="ECO:0000313" key="2">
    <source>
        <dbReference type="EMBL" id="TCK17691.1"/>
    </source>
</evidence>
<feature type="chain" id="PRO_5020197045" description="PsiF repeat-containing protein" evidence="1">
    <location>
        <begin position="27"/>
        <end position="183"/>
    </location>
</feature>
<gene>
    <name evidence="2" type="ORF">DFR30_0932</name>
</gene>
<evidence type="ECO:0000256" key="1">
    <source>
        <dbReference type="SAM" id="SignalP"/>
    </source>
</evidence>
<reference evidence="2 3" key="1">
    <citation type="submission" date="2019-03" db="EMBL/GenBank/DDBJ databases">
        <title>Genomic Encyclopedia of Type Strains, Phase IV (KMG-IV): sequencing the most valuable type-strain genomes for metagenomic binning, comparative biology and taxonomic classification.</title>
        <authorList>
            <person name="Goeker M."/>
        </authorList>
    </citation>
    <scope>NUCLEOTIDE SEQUENCE [LARGE SCALE GENOMIC DNA]</scope>
    <source>
        <strain evidence="2 3">DSM 19610</strain>
    </source>
</reference>
<feature type="signal peptide" evidence="1">
    <location>
        <begin position="1"/>
        <end position="26"/>
    </location>
</feature>
<organism evidence="2 3">
    <name type="scientific">Thiogranum longum</name>
    <dbReference type="NCBI Taxonomy" id="1537524"/>
    <lineage>
        <taxon>Bacteria</taxon>
        <taxon>Pseudomonadati</taxon>
        <taxon>Pseudomonadota</taxon>
        <taxon>Gammaproteobacteria</taxon>
        <taxon>Chromatiales</taxon>
        <taxon>Ectothiorhodospiraceae</taxon>
        <taxon>Thiogranum</taxon>
    </lineage>
</organism>
<protein>
    <recommendedName>
        <fullName evidence="4">PsiF repeat-containing protein</fullName>
    </recommendedName>
</protein>
<comment type="caution">
    <text evidence="2">The sequence shown here is derived from an EMBL/GenBank/DDBJ whole genome shotgun (WGS) entry which is preliminary data.</text>
</comment>
<name>A0A4R1HAS3_9GAMM</name>
<accession>A0A4R1HAS3</accession>
<keyword evidence="1" id="KW-0732">Signal</keyword>